<dbReference type="InterPro" id="IPR012944">
    <property type="entry name" value="SusD_RagB_dom"/>
</dbReference>
<dbReference type="InterPro" id="IPR033985">
    <property type="entry name" value="SusD-like_N"/>
</dbReference>
<comment type="similarity">
    <text evidence="2">Belongs to the SusD family.</text>
</comment>
<evidence type="ECO:0000256" key="5">
    <source>
        <dbReference type="ARBA" id="ARBA00023237"/>
    </source>
</evidence>
<dbReference type="OrthoDB" id="691907at2"/>
<dbReference type="Pfam" id="PF07980">
    <property type="entry name" value="SusD_RagB"/>
    <property type="match status" value="1"/>
</dbReference>
<feature type="domain" description="RagB/SusD" evidence="6">
    <location>
        <begin position="344"/>
        <end position="501"/>
    </location>
</feature>
<gene>
    <name evidence="8" type="ORF">ADIS_4420</name>
</gene>
<accession>R7ZML0</accession>
<proteinExistence type="inferred from homology"/>
<keyword evidence="4" id="KW-0472">Membrane</keyword>
<keyword evidence="5" id="KW-0998">Cell outer membrane</keyword>
<dbReference type="GO" id="GO:0009279">
    <property type="term" value="C:cell outer membrane"/>
    <property type="evidence" value="ECO:0007669"/>
    <property type="project" value="UniProtKB-SubCell"/>
</dbReference>
<evidence type="ECO:0000259" key="6">
    <source>
        <dbReference type="Pfam" id="PF07980"/>
    </source>
</evidence>
<protein>
    <submittedName>
        <fullName evidence="8">Putative outer membrane protein, probably involved in nutrient binding protein</fullName>
    </submittedName>
</protein>
<evidence type="ECO:0000256" key="3">
    <source>
        <dbReference type="ARBA" id="ARBA00022729"/>
    </source>
</evidence>
<dbReference type="Gene3D" id="1.25.40.390">
    <property type="match status" value="1"/>
</dbReference>
<dbReference type="PROSITE" id="PS51257">
    <property type="entry name" value="PROKAR_LIPOPROTEIN"/>
    <property type="match status" value="1"/>
</dbReference>
<dbReference type="AlphaFoldDB" id="R7ZML0"/>
<dbReference type="InterPro" id="IPR011990">
    <property type="entry name" value="TPR-like_helical_dom_sf"/>
</dbReference>
<evidence type="ECO:0000256" key="2">
    <source>
        <dbReference type="ARBA" id="ARBA00006275"/>
    </source>
</evidence>
<keyword evidence="3" id="KW-0732">Signal</keyword>
<feature type="domain" description="SusD-like N-terminal" evidence="7">
    <location>
        <begin position="23"/>
        <end position="225"/>
    </location>
</feature>
<keyword evidence="9" id="KW-1185">Reference proteome</keyword>
<dbReference type="Proteomes" id="UP000013909">
    <property type="component" value="Unassembled WGS sequence"/>
</dbReference>
<comment type="caution">
    <text evidence="8">The sequence shown here is derived from an EMBL/GenBank/DDBJ whole genome shotgun (WGS) entry which is preliminary data.</text>
</comment>
<comment type="subcellular location">
    <subcellularLocation>
        <location evidence="1">Cell outer membrane</location>
    </subcellularLocation>
</comment>
<dbReference type="STRING" id="1232681.ADIS_4420"/>
<dbReference type="PATRIC" id="fig|1288963.3.peg.4409"/>
<dbReference type="Pfam" id="PF14322">
    <property type="entry name" value="SusD-like_3"/>
    <property type="match status" value="1"/>
</dbReference>
<dbReference type="SUPFAM" id="SSF48452">
    <property type="entry name" value="TPR-like"/>
    <property type="match status" value="1"/>
</dbReference>
<dbReference type="CDD" id="cd08977">
    <property type="entry name" value="SusD"/>
    <property type="match status" value="1"/>
</dbReference>
<organism evidence="8 9">
    <name type="scientific">Lunatimonas lonarensis</name>
    <dbReference type="NCBI Taxonomy" id="1232681"/>
    <lineage>
        <taxon>Bacteria</taxon>
        <taxon>Pseudomonadati</taxon>
        <taxon>Bacteroidota</taxon>
        <taxon>Cytophagia</taxon>
        <taxon>Cytophagales</taxon>
        <taxon>Cyclobacteriaceae</taxon>
    </lineage>
</organism>
<evidence type="ECO:0000256" key="4">
    <source>
        <dbReference type="ARBA" id="ARBA00023136"/>
    </source>
</evidence>
<evidence type="ECO:0000313" key="9">
    <source>
        <dbReference type="Proteomes" id="UP000013909"/>
    </source>
</evidence>
<dbReference type="RefSeq" id="WP_010856533.1">
    <property type="nucleotide sequence ID" value="NZ_AQHR01000110.1"/>
</dbReference>
<name>R7ZML0_9BACT</name>
<evidence type="ECO:0000313" key="8">
    <source>
        <dbReference type="EMBL" id="EON75249.1"/>
    </source>
</evidence>
<reference evidence="8 9" key="1">
    <citation type="submission" date="2013-02" db="EMBL/GenBank/DDBJ databases">
        <title>A novel strain isolated from Lonar lake, Maharashtra, India.</title>
        <authorList>
            <person name="Singh A."/>
        </authorList>
    </citation>
    <scope>NUCLEOTIDE SEQUENCE [LARGE SCALE GENOMIC DNA]</scope>
    <source>
        <strain evidence="8 9">AK24</strain>
    </source>
</reference>
<dbReference type="EMBL" id="AQHR01000110">
    <property type="protein sequence ID" value="EON75249.1"/>
    <property type="molecule type" value="Genomic_DNA"/>
</dbReference>
<sequence length="501" mass="56174">MKNTNIYSILAGIVLAFTSCSDEFLNKTDPTVLVADTFYSNEKELEQAVAGVYGMLRGHFNNEWQFNEYISDNTTLHFNVGNRGQGPALEAIEFWQYNAATPNVGTLYNTIYSIMVNINTTLLRLPDANASDAVKRRAEGEMKMIRAYLYFQLVQHFGDVIIVTEPVRTPSEAFALERQPVESVYQFIISDLNDAIAALPVSHPANQVGRVTRGAALSLLGKVRLTRKEFPEAINALNQVTSLGYELLPSYASIFLPANKNHKESIWDVQYQGDNLFGVHSSFIYTFAPRESNGAVINFPGQEGGGWNTPTRDIIAAYEPGDLRKDVSLKEGYTNLQGQWVPVPFINKYNHPHTIRGVTNDNWPVIRYADVLLMLAEAINEVSGPTGEAYGHLNAIRRRAGLSDLSGLGQAAFREAVLKERRIELAFENHRWLDLKRTMTTPQLVSFLNAYGLRERANPTTSRGGIPFSNDDFVFEAYQVLFPIPEVQMRINSSMRQNPGY</sequence>
<evidence type="ECO:0000256" key="1">
    <source>
        <dbReference type="ARBA" id="ARBA00004442"/>
    </source>
</evidence>
<evidence type="ECO:0000259" key="7">
    <source>
        <dbReference type="Pfam" id="PF14322"/>
    </source>
</evidence>